<organism evidence="1 2">
    <name type="scientific">Vigna unguiculata</name>
    <name type="common">Cowpea</name>
    <dbReference type="NCBI Taxonomy" id="3917"/>
    <lineage>
        <taxon>Eukaryota</taxon>
        <taxon>Viridiplantae</taxon>
        <taxon>Streptophyta</taxon>
        <taxon>Embryophyta</taxon>
        <taxon>Tracheophyta</taxon>
        <taxon>Spermatophyta</taxon>
        <taxon>Magnoliopsida</taxon>
        <taxon>eudicotyledons</taxon>
        <taxon>Gunneridae</taxon>
        <taxon>Pentapetalae</taxon>
        <taxon>rosids</taxon>
        <taxon>fabids</taxon>
        <taxon>Fabales</taxon>
        <taxon>Fabaceae</taxon>
        <taxon>Papilionoideae</taxon>
        <taxon>50 kb inversion clade</taxon>
        <taxon>NPAAA clade</taxon>
        <taxon>indigoferoid/millettioid clade</taxon>
        <taxon>Phaseoleae</taxon>
        <taxon>Vigna</taxon>
    </lineage>
</organism>
<gene>
    <name evidence="1" type="ORF">DEO72_LG7g1152</name>
</gene>
<protein>
    <submittedName>
        <fullName evidence="1">Uncharacterized protein</fullName>
    </submittedName>
</protein>
<dbReference type="Proteomes" id="UP000501690">
    <property type="component" value="Linkage Group LG7"/>
</dbReference>
<dbReference type="AlphaFoldDB" id="A0A4D6MES9"/>
<reference evidence="1 2" key="1">
    <citation type="submission" date="2019-04" db="EMBL/GenBank/DDBJ databases">
        <title>An improved genome assembly and genetic linkage map for asparagus bean, Vigna unguiculata ssp. sesquipedialis.</title>
        <authorList>
            <person name="Xia Q."/>
            <person name="Zhang R."/>
            <person name="Dong Y."/>
        </authorList>
    </citation>
    <scope>NUCLEOTIDE SEQUENCE [LARGE SCALE GENOMIC DNA]</scope>
    <source>
        <tissue evidence="1">Leaf</tissue>
    </source>
</reference>
<accession>A0A4D6MES9</accession>
<dbReference type="EMBL" id="CP039351">
    <property type="protein sequence ID" value="QCD99865.1"/>
    <property type="molecule type" value="Genomic_DNA"/>
</dbReference>
<keyword evidence="2" id="KW-1185">Reference proteome</keyword>
<name>A0A4D6MES9_VIGUN</name>
<evidence type="ECO:0000313" key="2">
    <source>
        <dbReference type="Proteomes" id="UP000501690"/>
    </source>
</evidence>
<evidence type="ECO:0000313" key="1">
    <source>
        <dbReference type="EMBL" id="QCD99865.1"/>
    </source>
</evidence>
<sequence>MRADETNKKDALIQEELSLIKQQLAMMLEKQAAYSSTGISRVHPHYDEDLDDHPIL</sequence>
<proteinExistence type="predicted"/>